<evidence type="ECO:0000313" key="1">
    <source>
        <dbReference type="EMBL" id="BBJ42233.1"/>
    </source>
</evidence>
<dbReference type="Proteomes" id="UP000463951">
    <property type="component" value="Chromosome"/>
</dbReference>
<gene>
    <name evidence="1" type="ORF">SSPO_049510</name>
</gene>
<accession>A0A499UKI5</accession>
<protein>
    <submittedName>
        <fullName evidence="1">Uncharacterized protein</fullName>
    </submittedName>
</protein>
<proteinExistence type="predicted"/>
<dbReference type="AlphaFoldDB" id="A0A499UKI5"/>
<dbReference type="EMBL" id="AP019620">
    <property type="protein sequence ID" value="BBJ42233.1"/>
    <property type="molecule type" value="Genomic_DNA"/>
</dbReference>
<name>A0A499UKI5_9ACTN</name>
<organism evidence="1 2">
    <name type="scientific">Streptomyces antimycoticus</name>
    <dbReference type="NCBI Taxonomy" id="68175"/>
    <lineage>
        <taxon>Bacteria</taxon>
        <taxon>Bacillati</taxon>
        <taxon>Actinomycetota</taxon>
        <taxon>Actinomycetes</taxon>
        <taxon>Kitasatosporales</taxon>
        <taxon>Streptomycetaceae</taxon>
        <taxon>Streptomyces</taxon>
        <taxon>Streptomyces violaceusniger group</taxon>
    </lineage>
</organism>
<evidence type="ECO:0000313" key="2">
    <source>
        <dbReference type="Proteomes" id="UP000463951"/>
    </source>
</evidence>
<reference evidence="1 2" key="1">
    <citation type="journal article" date="2020" name="Int. J. Syst. Evol. Microbiol.">
        <title>Reclassification of Streptomyces castelarensis and Streptomyces sporoclivatus as later heterotypic synonyms of Streptomyces antimycoticus.</title>
        <authorList>
            <person name="Komaki H."/>
            <person name="Tamura T."/>
        </authorList>
    </citation>
    <scope>NUCLEOTIDE SEQUENCE [LARGE SCALE GENOMIC DNA]</scope>
    <source>
        <strain evidence="1 2">NBRC 100767</strain>
    </source>
</reference>
<sequence>MDSFTVRMARWSARHPWRAIVGWLVFVALCLGVGSAVGTHSATTADYRVGEAGRAEAMAVEGVWSEEPPNRC</sequence>